<reference evidence="1" key="1">
    <citation type="journal article" date="2020" name="Nature">
        <title>Giant virus diversity and host interactions through global metagenomics.</title>
        <authorList>
            <person name="Schulz F."/>
            <person name="Roux S."/>
            <person name="Paez-Espino D."/>
            <person name="Jungbluth S."/>
            <person name="Walsh D.A."/>
            <person name="Denef V.J."/>
            <person name="McMahon K.D."/>
            <person name="Konstantinidis K.T."/>
            <person name="Eloe-Fadrosh E.A."/>
            <person name="Kyrpides N.C."/>
            <person name="Woyke T."/>
        </authorList>
    </citation>
    <scope>NUCLEOTIDE SEQUENCE</scope>
    <source>
        <strain evidence="1">GVMAG-M-3300023179-111</strain>
    </source>
</reference>
<proteinExistence type="predicted"/>
<evidence type="ECO:0000313" key="1">
    <source>
        <dbReference type="EMBL" id="QHT22432.1"/>
    </source>
</evidence>
<accession>A0A6C0E142</accession>
<dbReference type="EMBL" id="MN739709">
    <property type="protein sequence ID" value="QHT22432.1"/>
    <property type="molecule type" value="Genomic_DNA"/>
</dbReference>
<dbReference type="AlphaFoldDB" id="A0A6C0E142"/>
<organism evidence="1">
    <name type="scientific">viral metagenome</name>
    <dbReference type="NCBI Taxonomy" id="1070528"/>
    <lineage>
        <taxon>unclassified sequences</taxon>
        <taxon>metagenomes</taxon>
        <taxon>organismal metagenomes</taxon>
    </lineage>
</organism>
<sequence length="30" mass="3713">MYTCKEFFIQCFCIKNKIDFLILDSYILCR</sequence>
<protein>
    <submittedName>
        <fullName evidence="1">Uncharacterized protein</fullName>
    </submittedName>
</protein>
<name>A0A6C0E142_9ZZZZ</name>